<feature type="transmembrane region" description="Helical" evidence="1">
    <location>
        <begin position="379"/>
        <end position="400"/>
    </location>
</feature>
<dbReference type="Pfam" id="PF01553">
    <property type="entry name" value="Acyltransferase"/>
    <property type="match status" value="1"/>
</dbReference>
<evidence type="ECO:0000259" key="2">
    <source>
        <dbReference type="SMART" id="SM00563"/>
    </source>
</evidence>
<dbReference type="InterPro" id="IPR002123">
    <property type="entry name" value="Plipid/glycerol_acylTrfase"/>
</dbReference>
<dbReference type="Proteomes" id="UP000256708">
    <property type="component" value="Unassembled WGS sequence"/>
</dbReference>
<dbReference type="AlphaFoldDB" id="A0A3D8L9T4"/>
<feature type="transmembrane region" description="Helical" evidence="1">
    <location>
        <begin position="307"/>
        <end position="326"/>
    </location>
</feature>
<comment type="caution">
    <text evidence="3">The sequence shown here is derived from an EMBL/GenBank/DDBJ whole genome shotgun (WGS) entry which is preliminary data.</text>
</comment>
<name>A0A3D8L9T4_9BACT</name>
<accession>A0A3D8L9T4</accession>
<keyword evidence="4" id="KW-1185">Reference proteome</keyword>
<organism evidence="3 4">
    <name type="scientific">Pontibacter diazotrophicus</name>
    <dbReference type="NCBI Taxonomy" id="1400979"/>
    <lineage>
        <taxon>Bacteria</taxon>
        <taxon>Pseudomonadati</taxon>
        <taxon>Bacteroidota</taxon>
        <taxon>Cytophagia</taxon>
        <taxon>Cytophagales</taxon>
        <taxon>Hymenobacteraceae</taxon>
        <taxon>Pontibacter</taxon>
    </lineage>
</organism>
<evidence type="ECO:0000313" key="4">
    <source>
        <dbReference type="Proteomes" id="UP000256708"/>
    </source>
</evidence>
<keyword evidence="3" id="KW-0012">Acyltransferase</keyword>
<protein>
    <submittedName>
        <fullName evidence="3">Glycerol acyltransferase</fullName>
    </submittedName>
</protein>
<dbReference type="EMBL" id="QRGR01000018">
    <property type="protein sequence ID" value="RDV14179.1"/>
    <property type="molecule type" value="Genomic_DNA"/>
</dbReference>
<dbReference type="GO" id="GO:0004366">
    <property type="term" value="F:glycerol-3-phosphate O-acyltransferase activity"/>
    <property type="evidence" value="ECO:0007669"/>
    <property type="project" value="TreeGrafter"/>
</dbReference>
<keyword evidence="3" id="KW-0808">Transferase</keyword>
<evidence type="ECO:0000256" key="1">
    <source>
        <dbReference type="SAM" id="Phobius"/>
    </source>
</evidence>
<dbReference type="SMART" id="SM00563">
    <property type="entry name" value="PlsC"/>
    <property type="match status" value="1"/>
</dbReference>
<dbReference type="SUPFAM" id="SSF69593">
    <property type="entry name" value="Glycerol-3-phosphate (1)-acyltransferase"/>
    <property type="match status" value="1"/>
</dbReference>
<dbReference type="PANTHER" id="PTHR31605">
    <property type="entry name" value="GLYCEROL-3-PHOSPHATE O-ACYLTRANSFERASE 1"/>
    <property type="match status" value="1"/>
</dbReference>
<keyword evidence="1" id="KW-1133">Transmembrane helix</keyword>
<keyword evidence="1" id="KW-0812">Transmembrane</keyword>
<dbReference type="PANTHER" id="PTHR31605:SF0">
    <property type="entry name" value="GLYCEROL-3-PHOSPHATE O-ACYLTRANSFERASE 1"/>
    <property type="match status" value="1"/>
</dbReference>
<feature type="transmembrane region" description="Helical" evidence="1">
    <location>
        <begin position="347"/>
        <end position="367"/>
    </location>
</feature>
<dbReference type="InterPro" id="IPR052744">
    <property type="entry name" value="GPAT/DAPAT"/>
</dbReference>
<gene>
    <name evidence="3" type="ORF">DXT99_16470</name>
</gene>
<proteinExistence type="predicted"/>
<feature type="domain" description="Phospholipid/glycerol acyltransferase" evidence="2">
    <location>
        <begin position="35"/>
        <end position="163"/>
    </location>
</feature>
<dbReference type="GO" id="GO:0016287">
    <property type="term" value="F:glycerone-phosphate O-acyltransferase activity"/>
    <property type="evidence" value="ECO:0007669"/>
    <property type="project" value="TreeGrafter"/>
</dbReference>
<dbReference type="GO" id="GO:0008654">
    <property type="term" value="P:phospholipid biosynthetic process"/>
    <property type="evidence" value="ECO:0007669"/>
    <property type="project" value="TreeGrafter"/>
</dbReference>
<evidence type="ECO:0000313" key="3">
    <source>
        <dbReference type="EMBL" id="RDV14179.1"/>
    </source>
</evidence>
<dbReference type="OrthoDB" id="9806008at2"/>
<sequence length="458" mass="52401">MLYAILKLIYKTGLQVFFRRFEVRNRSLMPDEGPLLVVSNHPNTFMDPIVTASLLRQPVHFIAKSTVFGSGFQSWMLRQMHLIPIHRREDNPDQAMSNDEAFAASFKALQQKKTLLIFPEGNSFNQRRLRKLKTGMARIALGAEADTNFGLGIKILPVGLNYTAPTRFRSDMFVNIGEPIVVADYATASQQDAQAAVLTLTEEIRQRLENLIIHTPTDEEDELARQIEAVYKEHLAAAAPPDAPAYEQDFLLTKAIVKSIGYFSQTAPARVAALKQKLNNYMLQLKRLRLQDAVMGKRSNAILQQSLLNLLYLTVGFPVYLYGLLHNYIPYIIPSKVARAVTKEEEWYAPIMLTVGIFTFPLFYLLAGWMATGLLDLTWPWALLYFLSLPLSGFFTLHYWNTLQRTQEHWLLFQLFIKRQNLISDLRQQRQVIIAELEAAKHDYMEELKLPFEGKASS</sequence>
<dbReference type="CDD" id="cd07992">
    <property type="entry name" value="LPLAT_AAK14816-like"/>
    <property type="match status" value="1"/>
</dbReference>
<reference evidence="4" key="1">
    <citation type="submission" date="2018-08" db="EMBL/GenBank/DDBJ databases">
        <authorList>
            <person name="Liu Z.-W."/>
            <person name="Du Z.-J."/>
        </authorList>
    </citation>
    <scope>NUCLEOTIDE SEQUENCE [LARGE SCALE GENOMIC DNA]</scope>
    <source>
        <strain evidence="4">H4X</strain>
    </source>
</reference>
<keyword evidence="1" id="KW-0472">Membrane</keyword>